<dbReference type="RefSeq" id="WP_307586569.1">
    <property type="nucleotide sequence ID" value="NZ_JAUSRQ010000012.1"/>
</dbReference>
<evidence type="ECO:0000256" key="2">
    <source>
        <dbReference type="SAM" id="SignalP"/>
    </source>
</evidence>
<evidence type="ECO:0008006" key="5">
    <source>
        <dbReference type="Google" id="ProtNLM"/>
    </source>
</evidence>
<reference evidence="3" key="1">
    <citation type="submission" date="2023-07" db="EMBL/GenBank/DDBJ databases">
        <title>Sorghum-associated microbial communities from plants grown in Nebraska, USA.</title>
        <authorList>
            <person name="Schachtman D."/>
        </authorList>
    </citation>
    <scope>NUCLEOTIDE SEQUENCE</scope>
    <source>
        <strain evidence="3">DS2795</strain>
    </source>
</reference>
<feature type="signal peptide" evidence="2">
    <location>
        <begin position="1"/>
        <end position="24"/>
    </location>
</feature>
<dbReference type="AlphaFoldDB" id="A0AAW8E0G9"/>
<evidence type="ECO:0000313" key="4">
    <source>
        <dbReference type="Proteomes" id="UP001244295"/>
    </source>
</evidence>
<feature type="chain" id="PRO_5043656209" description="DUF1161 domain-containing protein" evidence="2">
    <location>
        <begin position="25"/>
        <end position="120"/>
    </location>
</feature>
<feature type="region of interest" description="Disordered" evidence="1">
    <location>
        <begin position="81"/>
        <end position="120"/>
    </location>
</feature>
<dbReference type="Pfam" id="PF06649">
    <property type="entry name" value="DUF1161"/>
    <property type="match status" value="1"/>
</dbReference>
<name>A0AAW8E0G9_9BURK</name>
<gene>
    <name evidence="3" type="ORF">J2W25_003788</name>
</gene>
<comment type="caution">
    <text evidence="3">The sequence shown here is derived from an EMBL/GenBank/DDBJ whole genome shotgun (WGS) entry which is preliminary data.</text>
</comment>
<dbReference type="InterPro" id="IPR010595">
    <property type="entry name" value="DUF1161"/>
</dbReference>
<evidence type="ECO:0000256" key="1">
    <source>
        <dbReference type="SAM" id="MobiDB-lite"/>
    </source>
</evidence>
<proteinExistence type="predicted"/>
<keyword evidence="2" id="KW-0732">Signal</keyword>
<evidence type="ECO:0000313" key="3">
    <source>
        <dbReference type="EMBL" id="MDP9924752.1"/>
    </source>
</evidence>
<dbReference type="EMBL" id="JAUSRR010000006">
    <property type="protein sequence ID" value="MDP9924752.1"/>
    <property type="molecule type" value="Genomic_DNA"/>
</dbReference>
<organism evidence="3 4">
    <name type="scientific">Variovorax boronicumulans</name>
    <dbReference type="NCBI Taxonomy" id="436515"/>
    <lineage>
        <taxon>Bacteria</taxon>
        <taxon>Pseudomonadati</taxon>
        <taxon>Pseudomonadota</taxon>
        <taxon>Betaproteobacteria</taxon>
        <taxon>Burkholderiales</taxon>
        <taxon>Comamonadaceae</taxon>
        <taxon>Variovorax</taxon>
    </lineage>
</organism>
<sequence length="120" mass="12125">MKRHWLAVAAAAWPLLMAAGSAHAQSPSQSNCETLRAQIEAKIAASGVTNFSVVTIDAAATASGQVVGSCELGTRKIVYQREGGAASPPPSATSAPASRGEPILTECKDGSVSMGGSCRP</sequence>
<protein>
    <recommendedName>
        <fullName evidence="5">DUF1161 domain-containing protein</fullName>
    </recommendedName>
</protein>
<accession>A0AAW8E0G9</accession>
<dbReference type="Proteomes" id="UP001244295">
    <property type="component" value="Unassembled WGS sequence"/>
</dbReference>